<dbReference type="OrthoDB" id="5889052at2"/>
<dbReference type="RefSeq" id="WP_123636834.1">
    <property type="nucleotide sequence ID" value="NZ_RJUK01000001.1"/>
</dbReference>
<organism evidence="1 2">
    <name type="scientific">Marinimicrobium koreense</name>
    <dbReference type="NCBI Taxonomy" id="306545"/>
    <lineage>
        <taxon>Bacteria</taxon>
        <taxon>Pseudomonadati</taxon>
        <taxon>Pseudomonadota</taxon>
        <taxon>Gammaproteobacteria</taxon>
        <taxon>Cellvibrionales</taxon>
        <taxon>Cellvibrionaceae</taxon>
        <taxon>Marinimicrobium</taxon>
    </lineage>
</organism>
<dbReference type="Proteomes" id="UP000273643">
    <property type="component" value="Unassembled WGS sequence"/>
</dbReference>
<keyword evidence="2" id="KW-1185">Reference proteome</keyword>
<evidence type="ECO:0000313" key="2">
    <source>
        <dbReference type="Proteomes" id="UP000273643"/>
    </source>
</evidence>
<accession>A0A3N1NYL1</accession>
<evidence type="ECO:0000313" key="1">
    <source>
        <dbReference type="EMBL" id="ROQ19480.1"/>
    </source>
</evidence>
<reference evidence="1 2" key="1">
    <citation type="submission" date="2018-11" db="EMBL/GenBank/DDBJ databases">
        <title>Genomic Encyclopedia of Type Strains, Phase IV (KMG-IV): sequencing the most valuable type-strain genomes for metagenomic binning, comparative biology and taxonomic classification.</title>
        <authorList>
            <person name="Goeker M."/>
        </authorList>
    </citation>
    <scope>NUCLEOTIDE SEQUENCE [LARGE SCALE GENOMIC DNA]</scope>
    <source>
        <strain evidence="1 2">DSM 16974</strain>
    </source>
</reference>
<gene>
    <name evidence="1" type="ORF">EDC38_0062</name>
</gene>
<dbReference type="EMBL" id="RJUK01000001">
    <property type="protein sequence ID" value="ROQ19480.1"/>
    <property type="molecule type" value="Genomic_DNA"/>
</dbReference>
<dbReference type="AlphaFoldDB" id="A0A3N1NYL1"/>
<proteinExistence type="predicted"/>
<protein>
    <submittedName>
        <fullName evidence="1">Uncharacterized protein</fullName>
    </submittedName>
</protein>
<name>A0A3N1NYL1_9GAMM</name>
<sequence length="130" mass="14583">MRITSDFDKLSFHDAGIAKIVREDGCILISIEGAFISSDHPQAGEKDWVVESGTLKLLGVISEEAKYWDDTKAAREHPQPEMPLDEIMHASLENDVFHFDGFRGSVPWFEWFVTAQGFALEVIAANEKNS</sequence>
<comment type="caution">
    <text evidence="1">The sequence shown here is derived from an EMBL/GenBank/DDBJ whole genome shotgun (WGS) entry which is preliminary data.</text>
</comment>